<evidence type="ECO:0000313" key="10">
    <source>
        <dbReference type="Proteomes" id="UP000274033"/>
    </source>
</evidence>
<dbReference type="InterPro" id="IPR020948">
    <property type="entry name" value="P_starv_induced_PsiE-like"/>
</dbReference>
<evidence type="ECO:0000256" key="8">
    <source>
        <dbReference type="SAM" id="Phobius"/>
    </source>
</evidence>
<keyword evidence="7 8" id="KW-0472">Membrane</keyword>
<dbReference type="GO" id="GO:0005886">
    <property type="term" value="C:plasma membrane"/>
    <property type="evidence" value="ECO:0007669"/>
    <property type="project" value="UniProtKB-SubCell"/>
</dbReference>
<accession>A0A3N9UPY0</accession>
<evidence type="ECO:0000256" key="2">
    <source>
        <dbReference type="ARBA" id="ARBA00005632"/>
    </source>
</evidence>
<organism evidence="9 10">
    <name type="scientific">Lysinibacillus composti</name>
    <dbReference type="NCBI Taxonomy" id="720633"/>
    <lineage>
        <taxon>Bacteria</taxon>
        <taxon>Bacillati</taxon>
        <taxon>Bacillota</taxon>
        <taxon>Bacilli</taxon>
        <taxon>Bacillales</taxon>
        <taxon>Bacillaceae</taxon>
        <taxon>Lysinibacillus</taxon>
    </lineage>
</organism>
<proteinExistence type="inferred from homology"/>
<dbReference type="RefSeq" id="WP_124765613.1">
    <property type="nucleotide sequence ID" value="NZ_JAFBDY010000013.1"/>
</dbReference>
<keyword evidence="6 8" id="KW-1133">Transmembrane helix</keyword>
<dbReference type="NCBIfam" id="NF002765">
    <property type="entry name" value="PRK02833.1-3"/>
    <property type="match status" value="1"/>
</dbReference>
<evidence type="ECO:0000256" key="6">
    <source>
        <dbReference type="ARBA" id="ARBA00022989"/>
    </source>
</evidence>
<evidence type="ECO:0000256" key="1">
    <source>
        <dbReference type="ARBA" id="ARBA00004429"/>
    </source>
</evidence>
<comment type="caution">
    <text evidence="9">The sequence shown here is derived from an EMBL/GenBank/DDBJ whole genome shotgun (WGS) entry which is preliminary data.</text>
</comment>
<name>A0A3N9UPY0_9BACI</name>
<dbReference type="EMBL" id="RRCT01000013">
    <property type="protein sequence ID" value="RQW73966.1"/>
    <property type="molecule type" value="Genomic_DNA"/>
</dbReference>
<dbReference type="AlphaFoldDB" id="A0A3N9UPY0"/>
<sequence>MEKGKKPLSLSIKVIPKVLQWYLNVCLTILSVILSFLLIKETIVFFEVLITYGSTDYKLFLENILIFFLYFEFITMIVKYFNEDYHFPLRYFLYIGITAMVRLIIVEHDHPRDTLVYSLVILVLIICYFIINITPLERPKKSWLFQQKERQQNI</sequence>
<evidence type="ECO:0000256" key="7">
    <source>
        <dbReference type="ARBA" id="ARBA00023136"/>
    </source>
</evidence>
<evidence type="ECO:0000256" key="4">
    <source>
        <dbReference type="ARBA" id="ARBA00022475"/>
    </source>
</evidence>
<keyword evidence="4" id="KW-1003">Cell membrane</keyword>
<feature type="transmembrane region" description="Helical" evidence="8">
    <location>
        <begin position="21"/>
        <end position="39"/>
    </location>
</feature>
<feature type="transmembrane region" description="Helical" evidence="8">
    <location>
        <begin position="114"/>
        <end position="131"/>
    </location>
</feature>
<evidence type="ECO:0000256" key="3">
    <source>
        <dbReference type="ARBA" id="ARBA00021903"/>
    </source>
</evidence>
<dbReference type="PANTHER" id="PTHR37819">
    <property type="entry name" value="PROTEIN PSIE"/>
    <property type="match status" value="1"/>
</dbReference>
<dbReference type="OrthoDB" id="9792470at2"/>
<dbReference type="Proteomes" id="UP000274033">
    <property type="component" value="Unassembled WGS sequence"/>
</dbReference>
<feature type="transmembrane region" description="Helical" evidence="8">
    <location>
        <begin position="59"/>
        <end position="79"/>
    </location>
</feature>
<keyword evidence="5 8" id="KW-0812">Transmembrane</keyword>
<feature type="transmembrane region" description="Helical" evidence="8">
    <location>
        <begin position="91"/>
        <end position="108"/>
    </location>
</feature>
<comment type="similarity">
    <text evidence="2">Belongs to the PsiE family.</text>
</comment>
<reference evidence="9 10" key="1">
    <citation type="journal article" date="2013" name="J. Microbiol.">
        <title>Lysinibacillus chungkukjangi sp. nov., isolated from Chungkukjang, Korean fermented soybean food.</title>
        <authorList>
            <person name="Kim S.J."/>
            <person name="Jang Y.H."/>
            <person name="Hamada M."/>
            <person name="Ahn J.H."/>
            <person name="Weon H.Y."/>
            <person name="Suzuki K."/>
            <person name="Whang K.S."/>
            <person name="Kwon S.W."/>
        </authorList>
    </citation>
    <scope>NUCLEOTIDE SEQUENCE [LARGE SCALE GENOMIC DNA]</scope>
    <source>
        <strain evidence="9 10">MCCC 1A12701</strain>
    </source>
</reference>
<evidence type="ECO:0000313" key="9">
    <source>
        <dbReference type="EMBL" id="RQW73966.1"/>
    </source>
</evidence>
<dbReference type="InterPro" id="IPR009315">
    <property type="entry name" value="P_starv_induced_PsiE"/>
</dbReference>
<keyword evidence="10" id="KW-1185">Reference proteome</keyword>
<comment type="subcellular location">
    <subcellularLocation>
        <location evidence="1">Cell inner membrane</location>
        <topology evidence="1">Multi-pass membrane protein</topology>
    </subcellularLocation>
</comment>
<dbReference type="PIRSF" id="PIRSF029598">
    <property type="entry name" value="PsiE"/>
    <property type="match status" value="1"/>
</dbReference>
<dbReference type="Pfam" id="PF06146">
    <property type="entry name" value="PsiE"/>
    <property type="match status" value="1"/>
</dbReference>
<protein>
    <recommendedName>
        <fullName evidence="3">Protein PsiE</fullName>
    </recommendedName>
</protein>
<evidence type="ECO:0000256" key="5">
    <source>
        <dbReference type="ARBA" id="ARBA00022692"/>
    </source>
</evidence>
<gene>
    <name evidence="9" type="primary">psiE</name>
    <name evidence="9" type="ORF">EBB45_13540</name>
</gene>
<dbReference type="PANTHER" id="PTHR37819:SF1">
    <property type="entry name" value="PROTEIN PSIE"/>
    <property type="match status" value="1"/>
</dbReference>
<dbReference type="GO" id="GO:0016036">
    <property type="term" value="P:cellular response to phosphate starvation"/>
    <property type="evidence" value="ECO:0007669"/>
    <property type="project" value="InterPro"/>
</dbReference>